<evidence type="ECO:0000313" key="1">
    <source>
        <dbReference type="EMBL" id="ABQ31724.1"/>
    </source>
</evidence>
<protein>
    <recommendedName>
        <fullName evidence="3">Lipoprotein</fullName>
    </recommendedName>
</protein>
<dbReference type="STRING" id="349163.Acry_2533"/>
<keyword evidence="2" id="KW-1185">Reference proteome</keyword>
<evidence type="ECO:0000313" key="2">
    <source>
        <dbReference type="Proteomes" id="UP000000245"/>
    </source>
</evidence>
<organism evidence="1 2">
    <name type="scientific">Acidiphilium cryptum (strain JF-5)</name>
    <dbReference type="NCBI Taxonomy" id="349163"/>
    <lineage>
        <taxon>Bacteria</taxon>
        <taxon>Pseudomonadati</taxon>
        <taxon>Pseudomonadota</taxon>
        <taxon>Alphaproteobacteria</taxon>
        <taxon>Acetobacterales</taxon>
        <taxon>Acidocellaceae</taxon>
        <taxon>Acidiphilium</taxon>
    </lineage>
</organism>
<dbReference type="RefSeq" id="WP_012040122.1">
    <property type="nucleotide sequence ID" value="NC_009484.1"/>
</dbReference>
<dbReference type="KEGG" id="acr:Acry_2533"/>
<sequence>MTARGLMLAVVLLAGCAAPPPQVVTRIRVVEPRIPPSLLACPPAPAVPLVQRQSQVANYVAELWEAGEICRNHLAAVAGALRPHPVPPVVTHQSLVRKVLR</sequence>
<dbReference type="HOGENOM" id="CLU_2366458_0_0_5"/>
<reference evidence="1 2" key="1">
    <citation type="submission" date="2007-05" db="EMBL/GenBank/DDBJ databases">
        <title>Complete sequence of chromosome of Acidiphilium cryptum JF-5.</title>
        <authorList>
            <consortium name="US DOE Joint Genome Institute"/>
            <person name="Copeland A."/>
            <person name="Lucas S."/>
            <person name="Lapidus A."/>
            <person name="Barry K."/>
            <person name="Detter J.C."/>
            <person name="Glavina del Rio T."/>
            <person name="Hammon N."/>
            <person name="Israni S."/>
            <person name="Dalin E."/>
            <person name="Tice H."/>
            <person name="Pitluck S."/>
            <person name="Sims D."/>
            <person name="Brettin T."/>
            <person name="Bruce D."/>
            <person name="Han C."/>
            <person name="Schmutz J."/>
            <person name="Larimer F."/>
            <person name="Land M."/>
            <person name="Hauser L."/>
            <person name="Kyrpides N."/>
            <person name="Kim E."/>
            <person name="Magnuson T."/>
            <person name="Richardson P."/>
        </authorList>
    </citation>
    <scope>NUCLEOTIDE SEQUENCE [LARGE SCALE GENOMIC DNA]</scope>
    <source>
        <strain evidence="1 2">JF-5</strain>
    </source>
</reference>
<proteinExistence type="predicted"/>
<dbReference type="PROSITE" id="PS51257">
    <property type="entry name" value="PROKAR_LIPOPROTEIN"/>
    <property type="match status" value="1"/>
</dbReference>
<gene>
    <name evidence="1" type="ordered locus">Acry_2533</name>
</gene>
<accession>A5G1J2</accession>
<name>A5G1J2_ACICJ</name>
<dbReference type="AlphaFoldDB" id="A5G1J2"/>
<dbReference type="Proteomes" id="UP000000245">
    <property type="component" value="Chromosome"/>
</dbReference>
<dbReference type="EMBL" id="CP000697">
    <property type="protein sequence ID" value="ABQ31724.1"/>
    <property type="molecule type" value="Genomic_DNA"/>
</dbReference>
<evidence type="ECO:0008006" key="3">
    <source>
        <dbReference type="Google" id="ProtNLM"/>
    </source>
</evidence>